<dbReference type="Gene3D" id="1.10.10.60">
    <property type="entry name" value="Homeodomain-like"/>
    <property type="match status" value="1"/>
</dbReference>
<dbReference type="EMBL" id="FMWG01000015">
    <property type="protein sequence ID" value="SCZ72867.1"/>
    <property type="molecule type" value="Genomic_DNA"/>
</dbReference>
<dbReference type="Pfam" id="PF12833">
    <property type="entry name" value="HTH_18"/>
    <property type="match status" value="1"/>
</dbReference>
<keyword evidence="1" id="KW-0805">Transcription regulation</keyword>
<dbReference type="InterPro" id="IPR029062">
    <property type="entry name" value="Class_I_gatase-like"/>
</dbReference>
<dbReference type="Gene3D" id="3.40.50.880">
    <property type="match status" value="1"/>
</dbReference>
<dbReference type="InterPro" id="IPR020449">
    <property type="entry name" value="Tscrpt_reg_AraC-type_HTH"/>
</dbReference>
<dbReference type="SMART" id="SM00342">
    <property type="entry name" value="HTH_ARAC"/>
    <property type="match status" value="1"/>
</dbReference>
<dbReference type="PANTHER" id="PTHR43130:SF3">
    <property type="entry name" value="HTH-TYPE TRANSCRIPTIONAL REGULATOR RV1931C"/>
    <property type="match status" value="1"/>
</dbReference>
<evidence type="ECO:0000256" key="2">
    <source>
        <dbReference type="ARBA" id="ARBA00023125"/>
    </source>
</evidence>
<dbReference type="Proteomes" id="UP000198767">
    <property type="component" value="Unassembled WGS sequence"/>
</dbReference>
<dbReference type="InterPro" id="IPR009057">
    <property type="entry name" value="Homeodomain-like_sf"/>
</dbReference>
<evidence type="ECO:0000256" key="1">
    <source>
        <dbReference type="ARBA" id="ARBA00023015"/>
    </source>
</evidence>
<organism evidence="5 6">
    <name type="scientific">Epibacterium ulvae</name>
    <dbReference type="NCBI Taxonomy" id="1156985"/>
    <lineage>
        <taxon>Bacteria</taxon>
        <taxon>Pseudomonadati</taxon>
        <taxon>Pseudomonadota</taxon>
        <taxon>Alphaproteobacteria</taxon>
        <taxon>Rhodobacterales</taxon>
        <taxon>Roseobacteraceae</taxon>
        <taxon>Epibacterium</taxon>
    </lineage>
</organism>
<dbReference type="AlphaFoldDB" id="A0A1G5RFQ4"/>
<evidence type="ECO:0000313" key="5">
    <source>
        <dbReference type="EMBL" id="SCZ72867.1"/>
    </source>
</evidence>
<dbReference type="SUPFAM" id="SSF52317">
    <property type="entry name" value="Class I glutamine amidotransferase-like"/>
    <property type="match status" value="1"/>
</dbReference>
<keyword evidence="3" id="KW-0804">Transcription</keyword>
<dbReference type="GO" id="GO:0043565">
    <property type="term" value="F:sequence-specific DNA binding"/>
    <property type="evidence" value="ECO:0007669"/>
    <property type="project" value="InterPro"/>
</dbReference>
<protein>
    <submittedName>
        <fullName evidence="5">Transcriptional regulator, AraC family with amidase-like domain</fullName>
    </submittedName>
</protein>
<name>A0A1G5RFQ4_9RHOB</name>
<evidence type="ECO:0000313" key="6">
    <source>
        <dbReference type="Proteomes" id="UP000198767"/>
    </source>
</evidence>
<proteinExistence type="predicted"/>
<reference evidence="5 6" key="1">
    <citation type="submission" date="2016-10" db="EMBL/GenBank/DDBJ databases">
        <authorList>
            <person name="de Groot N.N."/>
        </authorList>
    </citation>
    <scope>NUCLEOTIDE SEQUENCE [LARGE SCALE GENOMIC DNA]</scope>
    <source>
        <strain evidence="5 6">U95</strain>
    </source>
</reference>
<dbReference type="PROSITE" id="PS01124">
    <property type="entry name" value="HTH_ARAC_FAMILY_2"/>
    <property type="match status" value="1"/>
</dbReference>
<dbReference type="Pfam" id="PF01965">
    <property type="entry name" value="DJ-1_PfpI"/>
    <property type="match status" value="1"/>
</dbReference>
<accession>A0A1G5RFQ4</accession>
<evidence type="ECO:0000259" key="4">
    <source>
        <dbReference type="PROSITE" id="PS01124"/>
    </source>
</evidence>
<dbReference type="PRINTS" id="PR00032">
    <property type="entry name" value="HTHARAC"/>
</dbReference>
<gene>
    <name evidence="5" type="ORF">SAMN04488118_11558</name>
</gene>
<dbReference type="InterPro" id="IPR002818">
    <property type="entry name" value="DJ-1/PfpI"/>
</dbReference>
<keyword evidence="6" id="KW-1185">Reference proteome</keyword>
<dbReference type="InterPro" id="IPR018062">
    <property type="entry name" value="HTH_AraC-typ_CS"/>
</dbReference>
<dbReference type="RefSeq" id="WP_232716531.1">
    <property type="nucleotide sequence ID" value="NZ_FMWG01000015.1"/>
</dbReference>
<dbReference type="PROSITE" id="PS00041">
    <property type="entry name" value="HTH_ARAC_FAMILY_1"/>
    <property type="match status" value="1"/>
</dbReference>
<dbReference type="InterPro" id="IPR052158">
    <property type="entry name" value="INH-QAR"/>
</dbReference>
<dbReference type="CDD" id="cd03136">
    <property type="entry name" value="GATase1_AraC_ArgR_like"/>
    <property type="match status" value="1"/>
</dbReference>
<dbReference type="PANTHER" id="PTHR43130">
    <property type="entry name" value="ARAC-FAMILY TRANSCRIPTIONAL REGULATOR"/>
    <property type="match status" value="1"/>
</dbReference>
<feature type="domain" description="HTH araC/xylS-type" evidence="4">
    <location>
        <begin position="207"/>
        <end position="305"/>
    </location>
</feature>
<evidence type="ECO:0000256" key="3">
    <source>
        <dbReference type="ARBA" id="ARBA00023163"/>
    </source>
</evidence>
<sequence>MPYFNLTATMSFLDPFRASNYLEGTTLFRWQIISEKGQAITASNGVEISTTAFEEAELKKTDLLFVSSSWQPERHVTSAIRSCLRDAAKRQTVIGGLDTGAFIIAQSGLLENHTATVHYEHIDAFKELFPNTGVSEALWVIDRNRVTCCGGAAALDLGLQMIRKSHGSALANAAARYVFAPPMRSHGTRQCPDNIEPLGNSVHRGVRAAIDVMEANLETPLPIAEVCRQVGLSHRQLDRLFAQCVRKTPALYYRDIRLDRARGLVTQTELSMSEIAFASGFSSQVHFSRAYKDRFGLPPSKDRVQGRIPFEFRAWPMHRASSTPPSSGTK</sequence>
<keyword evidence="2" id="KW-0238">DNA-binding</keyword>
<dbReference type="GO" id="GO:0003700">
    <property type="term" value="F:DNA-binding transcription factor activity"/>
    <property type="evidence" value="ECO:0007669"/>
    <property type="project" value="InterPro"/>
</dbReference>
<dbReference type="SUPFAM" id="SSF46689">
    <property type="entry name" value="Homeodomain-like"/>
    <property type="match status" value="2"/>
</dbReference>
<dbReference type="InterPro" id="IPR018060">
    <property type="entry name" value="HTH_AraC"/>
</dbReference>
<dbReference type="STRING" id="1156985.SAMN04488118_11558"/>